<dbReference type="PANTHER" id="PTHR43462">
    <property type="entry name" value="ALANYL-TRNA EDITING PROTEIN"/>
    <property type="match status" value="1"/>
</dbReference>
<dbReference type="Gene3D" id="3.30.980.10">
    <property type="entry name" value="Threonyl-trna Synthetase, Chain A, domain 2"/>
    <property type="match status" value="1"/>
</dbReference>
<dbReference type="Proteomes" id="UP000224871">
    <property type="component" value="Unassembled WGS sequence"/>
</dbReference>
<gene>
    <name evidence="4" type="ORF">Xinn_03411</name>
</gene>
<evidence type="ECO:0000256" key="1">
    <source>
        <dbReference type="ARBA" id="ARBA00022723"/>
    </source>
</evidence>
<sequence length="260" mass="30225">MKYDYDSIFKLPFTERIYNKEPYLKELKATVLFVENNVAVFDKTIFYAESGGQVSDTGKIITSDDKIANVTDVQHKFGSKLSIKRTDVDVPYIDVETRVVHFFSSEIDFSIGDVVTMNIEWNRRYSIMKHHTLAHFLFYAFNRFFDEENESVSVKGCFIDENKASFSLNKKISIEGWETIKGYALEKINSDKEVIIEPEEKTDTIFYWRYDDIIIPCGGTHIEKLNELDGNSIFFHKKNSGKDRSRIYISSNNIFMLNGL</sequence>
<dbReference type="PANTHER" id="PTHR43462:SF1">
    <property type="entry name" value="ALANYL-TRNA EDITING PROTEIN AARSD1"/>
    <property type="match status" value="1"/>
</dbReference>
<reference evidence="4 5" key="1">
    <citation type="journal article" date="2017" name="Nat. Microbiol.">
        <title>Natural product diversity associated with the nematode symbionts Photorhabdus and Xenorhabdus.</title>
        <authorList>
            <person name="Tobias N.J."/>
            <person name="Wolff H."/>
            <person name="Djahanschiri B."/>
            <person name="Grundmann F."/>
            <person name="Kronenwerth M."/>
            <person name="Shi Y.M."/>
            <person name="Simonyi S."/>
            <person name="Grun P."/>
            <person name="Shapiro-Ilan D."/>
            <person name="Pidot S.J."/>
            <person name="Stinear T.P."/>
            <person name="Ebersberger I."/>
            <person name="Bode H.B."/>
        </authorList>
    </citation>
    <scope>NUCLEOTIDE SEQUENCE [LARGE SCALE GENOMIC DNA]</scope>
    <source>
        <strain evidence="4 5">DSM 16336</strain>
    </source>
</reference>
<dbReference type="RefSeq" id="WP_099137705.1">
    <property type="nucleotide sequence ID" value="NZ_CAWNQC010000262.1"/>
</dbReference>
<dbReference type="EMBL" id="NIBU01000062">
    <property type="protein sequence ID" value="PHM30225.1"/>
    <property type="molecule type" value="Genomic_DNA"/>
</dbReference>
<dbReference type="InterPro" id="IPR009000">
    <property type="entry name" value="Transl_B-barrel_sf"/>
</dbReference>
<keyword evidence="1" id="KW-0479">Metal-binding</keyword>
<dbReference type="SUPFAM" id="SSF50447">
    <property type="entry name" value="Translation proteins"/>
    <property type="match status" value="1"/>
</dbReference>
<keyword evidence="4" id="KW-0030">Aminoacyl-tRNA synthetase</keyword>
<dbReference type="GO" id="GO:0004812">
    <property type="term" value="F:aminoacyl-tRNA ligase activity"/>
    <property type="evidence" value="ECO:0007669"/>
    <property type="project" value="UniProtKB-KW"/>
</dbReference>
<dbReference type="InterPro" id="IPR051335">
    <property type="entry name" value="Alanyl-tRNA_Editing_Enzymes"/>
</dbReference>
<evidence type="ECO:0000313" key="4">
    <source>
        <dbReference type="EMBL" id="PHM30225.1"/>
    </source>
</evidence>
<accession>A0A2G0N658</accession>
<dbReference type="Gene3D" id="2.40.30.130">
    <property type="match status" value="1"/>
</dbReference>
<evidence type="ECO:0000256" key="2">
    <source>
        <dbReference type="ARBA" id="ARBA00022833"/>
    </source>
</evidence>
<dbReference type="Pfam" id="PF01411">
    <property type="entry name" value="tRNA-synt_2c"/>
    <property type="match status" value="1"/>
</dbReference>
<dbReference type="InterPro" id="IPR018163">
    <property type="entry name" value="Thr/Ala-tRNA-synth_IIc_edit"/>
</dbReference>
<dbReference type="InterPro" id="IPR018164">
    <property type="entry name" value="Ala-tRNA-synth_IIc_N"/>
</dbReference>
<proteinExistence type="predicted"/>
<organism evidence="4 5">
    <name type="scientific">Xenorhabdus innexi</name>
    <dbReference type="NCBI Taxonomy" id="290109"/>
    <lineage>
        <taxon>Bacteria</taxon>
        <taxon>Pseudomonadati</taxon>
        <taxon>Pseudomonadota</taxon>
        <taxon>Gammaproteobacteria</taxon>
        <taxon>Enterobacterales</taxon>
        <taxon>Morganellaceae</taxon>
        <taxon>Xenorhabdus</taxon>
    </lineage>
</organism>
<evidence type="ECO:0000313" key="5">
    <source>
        <dbReference type="Proteomes" id="UP000224871"/>
    </source>
</evidence>
<keyword evidence="5" id="KW-1185">Reference proteome</keyword>
<evidence type="ECO:0000259" key="3">
    <source>
        <dbReference type="Pfam" id="PF01411"/>
    </source>
</evidence>
<name>A0A2G0N658_9GAMM</name>
<keyword evidence="4" id="KW-0436">Ligase</keyword>
<comment type="caution">
    <text evidence="4">The sequence shown here is derived from an EMBL/GenBank/DDBJ whole genome shotgun (WGS) entry which is preliminary data.</text>
</comment>
<feature type="domain" description="Alanyl-tRNA synthetase class IIc N-terminal" evidence="3">
    <location>
        <begin position="25"/>
        <end position="84"/>
    </location>
</feature>
<protein>
    <submittedName>
        <fullName evidence="4">Alanyl tRNA synthetase-related protein</fullName>
    </submittedName>
</protein>
<keyword evidence="2" id="KW-0862">Zinc</keyword>
<dbReference type="SUPFAM" id="SSF55186">
    <property type="entry name" value="ThrRS/AlaRS common domain"/>
    <property type="match status" value="1"/>
</dbReference>